<dbReference type="EMBL" id="LEKV01002305">
    <property type="protein sequence ID" value="KVI04148.1"/>
    <property type="molecule type" value="Genomic_DNA"/>
</dbReference>
<dbReference type="GO" id="GO:0004751">
    <property type="term" value="F:ribose-5-phosphate isomerase activity"/>
    <property type="evidence" value="ECO:0007669"/>
    <property type="project" value="UniProtKB-EC"/>
</dbReference>
<protein>
    <recommendedName>
        <fullName evidence="4">ribose-5-phosphate isomerase</fullName>
        <ecNumber evidence="4">5.3.1.6</ecNumber>
    </recommendedName>
</protein>
<evidence type="ECO:0000256" key="4">
    <source>
        <dbReference type="ARBA" id="ARBA00011959"/>
    </source>
</evidence>
<dbReference type="Gene3D" id="3.40.50.1360">
    <property type="match status" value="1"/>
</dbReference>
<accession>A0A103Y7W9</accession>
<dbReference type="STRING" id="59895.A0A103Y7W9"/>
<comment type="pathway">
    <text evidence="2">Carbohydrate degradation; pentose phosphate pathway; D-ribose 5-phosphate from D-ribulose 5-phosphate (non-oxidative stage): step 1/1.</text>
</comment>
<dbReference type="EC" id="5.3.1.6" evidence="4"/>
<dbReference type="Gramene" id="KVI04148">
    <property type="protein sequence ID" value="KVI04148"/>
    <property type="gene ID" value="Ccrd_017533"/>
</dbReference>
<evidence type="ECO:0000256" key="5">
    <source>
        <dbReference type="ARBA" id="ARBA00023235"/>
    </source>
</evidence>
<comment type="similarity">
    <text evidence="3">Belongs to the ribose 5-phosphate isomerase family.</text>
</comment>
<evidence type="ECO:0000313" key="6">
    <source>
        <dbReference type="EMBL" id="KVI04148.1"/>
    </source>
</evidence>
<name>A0A103Y7W9_CYNCS</name>
<dbReference type="InterPro" id="IPR050262">
    <property type="entry name" value="Ribose-5P_isomerase"/>
</dbReference>
<evidence type="ECO:0000313" key="7">
    <source>
        <dbReference type="Proteomes" id="UP000243975"/>
    </source>
</evidence>
<keyword evidence="5 6" id="KW-0413">Isomerase</keyword>
<dbReference type="InterPro" id="IPR004788">
    <property type="entry name" value="Ribose5P_isomerase_type_A"/>
</dbReference>
<dbReference type="UniPathway" id="UPA00115">
    <property type="reaction ID" value="UER00412"/>
</dbReference>
<dbReference type="GO" id="GO:0009052">
    <property type="term" value="P:pentose-phosphate shunt, non-oxidative branch"/>
    <property type="evidence" value="ECO:0007669"/>
    <property type="project" value="InterPro"/>
</dbReference>
<comment type="catalytic activity">
    <reaction evidence="1">
        <text>aldehydo-D-ribose 5-phosphate = D-ribulose 5-phosphate</text>
        <dbReference type="Rhea" id="RHEA:14657"/>
        <dbReference type="ChEBI" id="CHEBI:58121"/>
        <dbReference type="ChEBI" id="CHEBI:58273"/>
        <dbReference type="EC" id="5.3.1.6"/>
    </reaction>
</comment>
<dbReference type="Proteomes" id="UP000243975">
    <property type="component" value="Unassembled WGS sequence"/>
</dbReference>
<dbReference type="Gene3D" id="3.30.70.260">
    <property type="match status" value="1"/>
</dbReference>
<organism evidence="6 7">
    <name type="scientific">Cynara cardunculus var. scolymus</name>
    <name type="common">Globe artichoke</name>
    <name type="synonym">Cynara scolymus</name>
    <dbReference type="NCBI Taxonomy" id="59895"/>
    <lineage>
        <taxon>Eukaryota</taxon>
        <taxon>Viridiplantae</taxon>
        <taxon>Streptophyta</taxon>
        <taxon>Embryophyta</taxon>
        <taxon>Tracheophyta</taxon>
        <taxon>Spermatophyta</taxon>
        <taxon>Magnoliopsida</taxon>
        <taxon>eudicotyledons</taxon>
        <taxon>Gunneridae</taxon>
        <taxon>Pentapetalae</taxon>
        <taxon>asterids</taxon>
        <taxon>campanulids</taxon>
        <taxon>Asterales</taxon>
        <taxon>Asteraceae</taxon>
        <taxon>Carduoideae</taxon>
        <taxon>Cardueae</taxon>
        <taxon>Carduinae</taxon>
        <taxon>Cynara</taxon>
    </lineage>
</organism>
<dbReference type="Pfam" id="PF06026">
    <property type="entry name" value="Rib_5-P_isom_A"/>
    <property type="match status" value="1"/>
</dbReference>
<dbReference type="InterPro" id="IPR037171">
    <property type="entry name" value="NagB/RpiA_transferase-like"/>
</dbReference>
<reference evidence="6 7" key="1">
    <citation type="journal article" date="2016" name="Sci. Rep.">
        <title>The genome sequence of the outbreeding globe artichoke constructed de novo incorporating a phase-aware low-pass sequencing strategy of F1 progeny.</title>
        <authorList>
            <person name="Scaglione D."/>
            <person name="Reyes-Chin-Wo S."/>
            <person name="Acquadro A."/>
            <person name="Froenicke L."/>
            <person name="Portis E."/>
            <person name="Beitel C."/>
            <person name="Tirone M."/>
            <person name="Mauro R."/>
            <person name="Lo Monaco A."/>
            <person name="Mauromicale G."/>
            <person name="Faccioli P."/>
            <person name="Cattivelli L."/>
            <person name="Rieseberg L."/>
            <person name="Michelmore R."/>
            <person name="Lanteri S."/>
        </authorList>
    </citation>
    <scope>NUCLEOTIDE SEQUENCE [LARGE SCALE GENOMIC DNA]</scope>
    <source>
        <strain evidence="6">2C</strain>
    </source>
</reference>
<dbReference type="PANTHER" id="PTHR43748:SF2">
    <property type="entry name" value="RIBOSE-5-PHOSPHATE ISOMERASE 2-RELATED"/>
    <property type="match status" value="1"/>
</dbReference>
<evidence type="ECO:0000256" key="2">
    <source>
        <dbReference type="ARBA" id="ARBA00004988"/>
    </source>
</evidence>
<gene>
    <name evidence="6" type="ORF">Ccrd_017533</name>
</gene>
<proteinExistence type="inferred from homology"/>
<dbReference type="AlphaFoldDB" id="A0A103Y7W9"/>
<evidence type="ECO:0000256" key="1">
    <source>
        <dbReference type="ARBA" id="ARBA00001713"/>
    </source>
</evidence>
<dbReference type="PANTHER" id="PTHR43748">
    <property type="entry name" value="RIBOSE-5-PHOSPHATE ISOMERASE 3, CHLOROPLASTIC-RELATED"/>
    <property type="match status" value="1"/>
</dbReference>
<keyword evidence="7" id="KW-1185">Reference proteome</keyword>
<comment type="caution">
    <text evidence="6">The sequence shown here is derived from an EMBL/GenBank/DDBJ whole genome shotgun (WGS) entry which is preliminary data.</text>
</comment>
<dbReference type="SUPFAM" id="SSF100950">
    <property type="entry name" value="NagB/RpiA/CoA transferase-like"/>
    <property type="match status" value="1"/>
</dbReference>
<evidence type="ECO:0000256" key="3">
    <source>
        <dbReference type="ARBA" id="ARBA00008088"/>
    </source>
</evidence>
<sequence length="139" mass="15283">MVLRLVTGSTAEHAIDRIRELLRQGKLANITETPTLTQTHEQALSLRIPLSDLDTHPVLDLAIDGADEVDPDMNLVKASGLRRRKWVGHASGKCVVLLEIYAHKLQSCFEEAGCVPKLHSSLENGKAYATDNGNYIVDL</sequence>